<dbReference type="Pfam" id="PF02911">
    <property type="entry name" value="Formyl_trans_C"/>
    <property type="match status" value="1"/>
</dbReference>
<dbReference type="SUPFAM" id="SSF50486">
    <property type="entry name" value="FMT C-terminal domain-like"/>
    <property type="match status" value="1"/>
</dbReference>
<keyword evidence="3 5" id="KW-0808">Transferase</keyword>
<accession>A0A2X3B4T3</accession>
<gene>
    <name evidence="5 8" type="primary">fmt</name>
    <name evidence="8" type="ORF">NCTC13102_01279</name>
</gene>
<dbReference type="PANTHER" id="PTHR11138:SF5">
    <property type="entry name" value="METHIONYL-TRNA FORMYLTRANSFERASE, MITOCHONDRIAL"/>
    <property type="match status" value="1"/>
</dbReference>
<comment type="function">
    <text evidence="5">Attaches a formyl group to the free amino group of methionyl-tRNA(fMet). The formyl group appears to play a dual role in the initiator identity of N-formylmethionyl-tRNA by promoting its recognition by IF2 and preventing the misappropriation of this tRNA by the elongation apparatus.</text>
</comment>
<dbReference type="SUPFAM" id="SSF53328">
    <property type="entry name" value="Formyltransferase"/>
    <property type="match status" value="1"/>
</dbReference>
<dbReference type="CDD" id="cd08646">
    <property type="entry name" value="FMT_core_Met-tRNA-FMT_N"/>
    <property type="match status" value="1"/>
</dbReference>
<organism evidence="8 9">
    <name type="scientific">Helicobacter fennelliae</name>
    <dbReference type="NCBI Taxonomy" id="215"/>
    <lineage>
        <taxon>Bacteria</taxon>
        <taxon>Pseudomonadati</taxon>
        <taxon>Campylobacterota</taxon>
        <taxon>Epsilonproteobacteria</taxon>
        <taxon>Campylobacterales</taxon>
        <taxon>Helicobacteraceae</taxon>
        <taxon>Helicobacter</taxon>
    </lineage>
</organism>
<dbReference type="InterPro" id="IPR005793">
    <property type="entry name" value="Formyl_trans_C"/>
</dbReference>
<evidence type="ECO:0000256" key="3">
    <source>
        <dbReference type="ARBA" id="ARBA00022679"/>
    </source>
</evidence>
<evidence type="ECO:0000259" key="7">
    <source>
        <dbReference type="Pfam" id="PF02911"/>
    </source>
</evidence>
<dbReference type="GO" id="GO:0005829">
    <property type="term" value="C:cytosol"/>
    <property type="evidence" value="ECO:0007669"/>
    <property type="project" value="TreeGrafter"/>
</dbReference>
<evidence type="ECO:0000256" key="5">
    <source>
        <dbReference type="HAMAP-Rule" id="MF_00182"/>
    </source>
</evidence>
<feature type="binding site" evidence="5">
    <location>
        <begin position="105"/>
        <end position="108"/>
    </location>
    <ligand>
        <name>(6S)-5,6,7,8-tetrahydrofolate</name>
        <dbReference type="ChEBI" id="CHEBI:57453"/>
    </ligand>
</feature>
<dbReference type="InterPro" id="IPR005794">
    <property type="entry name" value="Fmt"/>
</dbReference>
<dbReference type="RefSeq" id="WP_258399845.1">
    <property type="nucleotide sequence ID" value="NZ_UAWL01000006.1"/>
</dbReference>
<evidence type="ECO:0000256" key="2">
    <source>
        <dbReference type="ARBA" id="ARBA00012261"/>
    </source>
</evidence>
<evidence type="ECO:0000313" key="9">
    <source>
        <dbReference type="Proteomes" id="UP000250166"/>
    </source>
</evidence>
<dbReference type="Proteomes" id="UP000250166">
    <property type="component" value="Unassembled WGS sequence"/>
</dbReference>
<dbReference type="InterPro" id="IPR036477">
    <property type="entry name" value="Formyl_transf_N_sf"/>
</dbReference>
<dbReference type="Pfam" id="PF00551">
    <property type="entry name" value="Formyl_trans_N"/>
    <property type="match status" value="1"/>
</dbReference>
<dbReference type="Gene3D" id="3.40.50.12230">
    <property type="match status" value="1"/>
</dbReference>
<comment type="catalytic activity">
    <reaction evidence="5">
        <text>L-methionyl-tRNA(fMet) + (6R)-10-formyltetrahydrofolate = N-formyl-L-methionyl-tRNA(fMet) + (6S)-5,6,7,8-tetrahydrofolate + H(+)</text>
        <dbReference type="Rhea" id="RHEA:24380"/>
        <dbReference type="Rhea" id="RHEA-COMP:9952"/>
        <dbReference type="Rhea" id="RHEA-COMP:9953"/>
        <dbReference type="ChEBI" id="CHEBI:15378"/>
        <dbReference type="ChEBI" id="CHEBI:57453"/>
        <dbReference type="ChEBI" id="CHEBI:78530"/>
        <dbReference type="ChEBI" id="CHEBI:78844"/>
        <dbReference type="ChEBI" id="CHEBI:195366"/>
        <dbReference type="EC" id="2.1.2.9"/>
    </reaction>
</comment>
<feature type="domain" description="Formyl transferase C-terminal" evidence="7">
    <location>
        <begin position="199"/>
        <end position="291"/>
    </location>
</feature>
<evidence type="ECO:0000256" key="1">
    <source>
        <dbReference type="ARBA" id="ARBA00010699"/>
    </source>
</evidence>
<sequence>MKLIFMGTPLFACYVFDELILHHEILAVFTQPDKPVGRKNIITPPPIKQKALQHHIKIYQPTMLGKDEIEAIASLKPDMIVVVAYGKILPESILKIAPCVNVHASILPKYRGASPIQQMLLSDDKEFGVTIIHMDKGLDSGDILMTKTITRDSVENMGLESLSQKLSLLGASALLEVLEHYQDITPMPQDSTQATYCKKITKSDGLIDFDDAKEIFKKSLAYENWPGIYIKSGIKLFHLTLCKYTGTHIAGEILQTTPHVIIGCKKGSLIIESIQAPSKQKILAADFLRGRGLKVGDILQ</sequence>
<dbReference type="AlphaFoldDB" id="A0A2X3B4T3"/>
<reference evidence="8 9" key="1">
    <citation type="submission" date="2018-06" db="EMBL/GenBank/DDBJ databases">
        <authorList>
            <consortium name="Pathogen Informatics"/>
            <person name="Doyle S."/>
        </authorList>
    </citation>
    <scope>NUCLEOTIDE SEQUENCE [LARGE SCALE GENOMIC DNA]</scope>
    <source>
        <strain evidence="8 9">NCTC13102</strain>
    </source>
</reference>
<dbReference type="EC" id="2.1.2.9" evidence="2 5"/>
<keyword evidence="4 5" id="KW-0648">Protein biosynthesis</keyword>
<name>A0A2X3B4T3_9HELI</name>
<protein>
    <recommendedName>
        <fullName evidence="2 5">Methionyl-tRNA formyltransferase</fullName>
        <ecNumber evidence="2 5">2.1.2.9</ecNumber>
    </recommendedName>
</protein>
<evidence type="ECO:0000256" key="4">
    <source>
        <dbReference type="ARBA" id="ARBA00022917"/>
    </source>
</evidence>
<dbReference type="InterPro" id="IPR002376">
    <property type="entry name" value="Formyl_transf_N"/>
</dbReference>
<proteinExistence type="inferred from homology"/>
<dbReference type="GO" id="GO:0004479">
    <property type="term" value="F:methionyl-tRNA formyltransferase activity"/>
    <property type="evidence" value="ECO:0007669"/>
    <property type="project" value="UniProtKB-UniRule"/>
</dbReference>
<dbReference type="InterPro" id="IPR011034">
    <property type="entry name" value="Formyl_transferase-like_C_sf"/>
</dbReference>
<dbReference type="PANTHER" id="PTHR11138">
    <property type="entry name" value="METHIONYL-TRNA FORMYLTRANSFERASE"/>
    <property type="match status" value="1"/>
</dbReference>
<dbReference type="NCBIfam" id="TIGR00460">
    <property type="entry name" value="fmt"/>
    <property type="match status" value="1"/>
</dbReference>
<evidence type="ECO:0000259" key="6">
    <source>
        <dbReference type="Pfam" id="PF00551"/>
    </source>
</evidence>
<evidence type="ECO:0000313" key="8">
    <source>
        <dbReference type="EMBL" id="SQB98812.1"/>
    </source>
</evidence>
<dbReference type="InterPro" id="IPR041711">
    <property type="entry name" value="Met-tRNA-FMT_N"/>
</dbReference>
<dbReference type="EMBL" id="UAWL01000006">
    <property type="protein sequence ID" value="SQB98812.1"/>
    <property type="molecule type" value="Genomic_DNA"/>
</dbReference>
<comment type="similarity">
    <text evidence="1 5">Belongs to the Fmt family.</text>
</comment>
<dbReference type="HAMAP" id="MF_00182">
    <property type="entry name" value="Formyl_trans"/>
    <property type="match status" value="1"/>
</dbReference>
<feature type="domain" description="Formyl transferase N-terminal" evidence="6">
    <location>
        <begin position="2"/>
        <end position="178"/>
    </location>
</feature>